<evidence type="ECO:0000313" key="2">
    <source>
        <dbReference type="EMBL" id="MFD2171472.1"/>
    </source>
</evidence>
<keyword evidence="1" id="KW-1133">Transmembrane helix</keyword>
<proteinExistence type="predicted"/>
<reference evidence="3" key="1">
    <citation type="journal article" date="2019" name="Int. J. Syst. Evol. Microbiol.">
        <title>The Global Catalogue of Microorganisms (GCM) 10K type strain sequencing project: providing services to taxonomists for standard genome sequencing and annotation.</title>
        <authorList>
            <consortium name="The Broad Institute Genomics Platform"/>
            <consortium name="The Broad Institute Genome Sequencing Center for Infectious Disease"/>
            <person name="Wu L."/>
            <person name="Ma J."/>
        </authorList>
    </citation>
    <scope>NUCLEOTIDE SEQUENCE [LARGE SCALE GENOMIC DNA]</scope>
    <source>
        <strain evidence="3">CGMCC 1.13574</strain>
    </source>
</reference>
<dbReference type="RefSeq" id="WP_386048292.1">
    <property type="nucleotide sequence ID" value="NZ_JBHUIO010000009.1"/>
</dbReference>
<evidence type="ECO:0000313" key="3">
    <source>
        <dbReference type="Proteomes" id="UP001597343"/>
    </source>
</evidence>
<dbReference type="Proteomes" id="UP001597343">
    <property type="component" value="Unassembled WGS sequence"/>
</dbReference>
<protein>
    <submittedName>
        <fullName evidence="2">Uncharacterized protein</fullName>
    </submittedName>
</protein>
<keyword evidence="1" id="KW-0812">Transmembrane</keyword>
<sequence length="59" mass="6689">MRWLIILLQLVVPVMVTIYTVNFGRWMSRRKHLMGAIGAYAVAAVSMLLAVWSVVRNSV</sequence>
<accession>A0ABW4ZZS7</accession>
<keyword evidence="1" id="KW-0472">Membrane</keyword>
<feature type="transmembrane region" description="Helical" evidence="1">
    <location>
        <begin position="36"/>
        <end position="55"/>
    </location>
</feature>
<dbReference type="EMBL" id="JBHUIO010000009">
    <property type="protein sequence ID" value="MFD2171472.1"/>
    <property type="molecule type" value="Genomic_DNA"/>
</dbReference>
<gene>
    <name evidence="2" type="ORF">ACFSOY_16030</name>
</gene>
<feature type="transmembrane region" description="Helical" evidence="1">
    <location>
        <begin position="6"/>
        <end position="24"/>
    </location>
</feature>
<comment type="caution">
    <text evidence="2">The sequence shown here is derived from an EMBL/GenBank/DDBJ whole genome shotgun (WGS) entry which is preliminary data.</text>
</comment>
<keyword evidence="3" id="KW-1185">Reference proteome</keyword>
<name>A0ABW4ZZS7_9BACL</name>
<organism evidence="2 3">
    <name type="scientific">Tumebacillus lipolyticus</name>
    <dbReference type="NCBI Taxonomy" id="1280370"/>
    <lineage>
        <taxon>Bacteria</taxon>
        <taxon>Bacillati</taxon>
        <taxon>Bacillota</taxon>
        <taxon>Bacilli</taxon>
        <taxon>Bacillales</taxon>
        <taxon>Alicyclobacillaceae</taxon>
        <taxon>Tumebacillus</taxon>
    </lineage>
</organism>
<evidence type="ECO:0000256" key="1">
    <source>
        <dbReference type="SAM" id="Phobius"/>
    </source>
</evidence>